<proteinExistence type="predicted"/>
<dbReference type="GeneID" id="96910843"/>
<protein>
    <submittedName>
        <fullName evidence="1">Uncharacterized protein</fullName>
    </submittedName>
</protein>
<reference evidence="1" key="1">
    <citation type="submission" date="2019-08" db="EMBL/GenBank/DDBJ databases">
        <title>Marinilactibacillus psychrotolerans M13-2T whole genome sequencing project.</title>
        <authorList>
            <person name="Ishikawa M."/>
            <person name="Suzuki T."/>
            <person name="Matsutani M."/>
        </authorList>
    </citation>
    <scope>NUCLEOTIDE SEQUENCE</scope>
    <source>
        <strain evidence="1">M13-2T</strain>
    </source>
</reference>
<dbReference type="RefSeq" id="WP_091761115.1">
    <property type="nucleotide sequence ID" value="NZ_BJVX01000004.1"/>
</dbReference>
<dbReference type="Proteomes" id="UP000887127">
    <property type="component" value="Unassembled WGS sequence"/>
</dbReference>
<comment type="caution">
    <text evidence="1">The sequence shown here is derived from an EMBL/GenBank/DDBJ whole genome shotgun (WGS) entry which is preliminary data.</text>
</comment>
<organism evidence="1 2">
    <name type="scientific">Marinilactibacillus psychrotolerans</name>
    <dbReference type="NCBI Taxonomy" id="191770"/>
    <lineage>
        <taxon>Bacteria</taxon>
        <taxon>Bacillati</taxon>
        <taxon>Bacillota</taxon>
        <taxon>Bacilli</taxon>
        <taxon>Lactobacillales</taxon>
        <taxon>Carnobacteriaceae</taxon>
        <taxon>Marinilactibacillus</taxon>
    </lineage>
</organism>
<name>A0AAV3WP25_9LACT</name>
<dbReference type="AlphaFoldDB" id="A0AAV3WP25"/>
<sequence>MADFFSTRTSDDVTDNYETVVSFEEKEFINGEGDTATNPTVCGVEDEEYTYILNERFEIPSEKLKSKSSGKVKLEVTRYKGTEQMKIRFIDFIN</sequence>
<evidence type="ECO:0000313" key="2">
    <source>
        <dbReference type="Proteomes" id="UP000887127"/>
    </source>
</evidence>
<dbReference type="EMBL" id="BKBI01000005">
    <property type="protein sequence ID" value="GEQ35314.1"/>
    <property type="molecule type" value="Genomic_DNA"/>
</dbReference>
<accession>A0AAV3WP25</accession>
<evidence type="ECO:0000313" key="1">
    <source>
        <dbReference type="EMBL" id="GEQ35314.1"/>
    </source>
</evidence>
<gene>
    <name evidence="1" type="ORF">M132T_08220</name>
</gene>